<name>A0A418Q512_9CORY</name>
<sequence>MSFQPQSPRTTKNDGNDGSMSKLLMFGLIVLAVVASVLMLFLDSEVWLKISVIAALWAAFIGAVLATRYSSALKAERERAQQIEGVHNAELEREKSQFAQRQAAMETDYTKRVQNIRDEQLEQLRAELAQMRRQLAELSGRDLGEEDQRAVRARAERIREIENSANRAAQQGSSEDELQRQREAVFGGASRGAQPYQSGETGQAGSAGSAGSASAGSSAVPSQRRKGPKFSTGSFAAVNWTGQDAQETSQLPLIVDTTALDDTDQPSSAEPTPNFGGSATGAQSYEHHTADHHTAATNAPQHREHEQRGQHSQHGQHGQHEGRQQREHEQNNQRTQHREHREHGQHEQQHGHHRRAAAQSPYQEQQGTQAPSNDSAPRRGRRRADEASEGLTVAELMKRFKN</sequence>
<feature type="region of interest" description="Disordered" evidence="2">
    <location>
        <begin position="187"/>
        <end position="231"/>
    </location>
</feature>
<feature type="compositionally biased region" description="Polar residues" evidence="2">
    <location>
        <begin position="360"/>
        <end position="375"/>
    </location>
</feature>
<feature type="compositionally biased region" description="Polar residues" evidence="2">
    <location>
        <begin position="265"/>
        <end position="283"/>
    </location>
</feature>
<evidence type="ECO:0000256" key="2">
    <source>
        <dbReference type="SAM" id="MobiDB-lite"/>
    </source>
</evidence>
<dbReference type="EMBL" id="QXJK01000014">
    <property type="protein sequence ID" value="RIX33565.1"/>
    <property type="molecule type" value="Genomic_DNA"/>
</dbReference>
<comment type="caution">
    <text evidence="5">The sequence shown here is derived from an EMBL/GenBank/DDBJ whole genome shotgun (WGS) entry which is preliminary data.</text>
</comment>
<dbReference type="RefSeq" id="WP_147362862.1">
    <property type="nucleotide sequence ID" value="NZ_QXJK01000014.1"/>
</dbReference>
<dbReference type="OrthoDB" id="4427600at2"/>
<feature type="compositionally biased region" description="Basic and acidic residues" evidence="2">
    <location>
        <begin position="285"/>
        <end position="294"/>
    </location>
</feature>
<accession>A0A418Q512</accession>
<dbReference type="AlphaFoldDB" id="A0A418Q512"/>
<dbReference type="Pfam" id="PF20570">
    <property type="entry name" value="DUF6779"/>
    <property type="match status" value="1"/>
</dbReference>
<evidence type="ECO:0000313" key="6">
    <source>
        <dbReference type="Proteomes" id="UP000285278"/>
    </source>
</evidence>
<dbReference type="InterPro" id="IPR046706">
    <property type="entry name" value="DUF6779"/>
</dbReference>
<feature type="compositionally biased region" description="Basic and acidic residues" evidence="2">
    <location>
        <begin position="339"/>
        <end position="350"/>
    </location>
</feature>
<protein>
    <recommendedName>
        <fullName evidence="4">DUF6779 domain-containing protein</fullName>
    </recommendedName>
</protein>
<evidence type="ECO:0000256" key="3">
    <source>
        <dbReference type="SAM" id="Phobius"/>
    </source>
</evidence>
<keyword evidence="6" id="KW-1185">Reference proteome</keyword>
<organism evidence="5 6">
    <name type="scientific">Corynebacterium falsenii</name>
    <dbReference type="NCBI Taxonomy" id="108486"/>
    <lineage>
        <taxon>Bacteria</taxon>
        <taxon>Bacillati</taxon>
        <taxon>Actinomycetota</taxon>
        <taxon>Actinomycetes</taxon>
        <taxon>Mycobacteriales</taxon>
        <taxon>Corynebacteriaceae</taxon>
        <taxon>Corynebacterium</taxon>
    </lineage>
</organism>
<reference evidence="5 6" key="1">
    <citation type="submission" date="2018-09" db="EMBL/GenBank/DDBJ databases">
        <title>Optimization and identification of Corynebacterium falsenii FN1-14 from fish paste.</title>
        <authorList>
            <person name="Daroonpunt R."/>
            <person name="Tanasupawat S."/>
        </authorList>
    </citation>
    <scope>NUCLEOTIDE SEQUENCE [LARGE SCALE GENOMIC DNA]</scope>
    <source>
        <strain evidence="5 6">FN1-14</strain>
    </source>
</reference>
<keyword evidence="3" id="KW-0472">Membrane</keyword>
<dbReference type="Proteomes" id="UP000285278">
    <property type="component" value="Unassembled WGS sequence"/>
</dbReference>
<gene>
    <name evidence="5" type="ORF">D3M95_10040</name>
</gene>
<feature type="domain" description="DUF6779" evidence="4">
    <location>
        <begin position="48"/>
        <end position="157"/>
    </location>
</feature>
<feature type="region of interest" description="Disordered" evidence="2">
    <location>
        <begin position="260"/>
        <end position="402"/>
    </location>
</feature>
<proteinExistence type="predicted"/>
<feature type="coiled-coil region" evidence="1">
    <location>
        <begin position="88"/>
        <end position="141"/>
    </location>
</feature>
<feature type="transmembrane region" description="Helical" evidence="3">
    <location>
        <begin position="21"/>
        <end position="41"/>
    </location>
</feature>
<feature type="transmembrane region" description="Helical" evidence="3">
    <location>
        <begin position="47"/>
        <end position="67"/>
    </location>
</feature>
<keyword evidence="1" id="KW-0175">Coiled coil</keyword>
<feature type="compositionally biased region" description="Basic and acidic residues" evidence="2">
    <location>
        <begin position="318"/>
        <end position="331"/>
    </location>
</feature>
<evidence type="ECO:0000259" key="4">
    <source>
        <dbReference type="Pfam" id="PF20570"/>
    </source>
</evidence>
<evidence type="ECO:0000256" key="1">
    <source>
        <dbReference type="SAM" id="Coils"/>
    </source>
</evidence>
<feature type="compositionally biased region" description="Low complexity" evidence="2">
    <location>
        <begin position="204"/>
        <end position="219"/>
    </location>
</feature>
<keyword evidence="3" id="KW-1133">Transmembrane helix</keyword>
<keyword evidence="3" id="KW-0812">Transmembrane</keyword>
<dbReference type="STRING" id="1451189.CFAL_01740"/>
<evidence type="ECO:0000313" key="5">
    <source>
        <dbReference type="EMBL" id="RIX33565.1"/>
    </source>
</evidence>